<dbReference type="OrthoDB" id="411145at2759"/>
<dbReference type="Proteomes" id="UP000504634">
    <property type="component" value="Unplaced"/>
</dbReference>
<protein>
    <submittedName>
        <fullName evidence="3">Uncharacterized protein LOC115620961</fullName>
    </submittedName>
</protein>
<feature type="domain" description="CHK kinase-like" evidence="1">
    <location>
        <begin position="133"/>
        <end position="325"/>
    </location>
</feature>
<dbReference type="Gene3D" id="3.90.1200.10">
    <property type="match status" value="1"/>
</dbReference>
<sequence>MHDKTSQLPAWLTKEYMQEKLSLFHKDQQLRVLKLSAESATGKGGNYVGVLTRLQVEFQTGDGQRQQQTYLLKETCSKDTPEAEIFKEYGVYTRELDMYENVLPKMSAILREFGIKDKRHPDAVCVDRDHAILILEDLGQLEYRNADRVQRLDVKHVQLALEMLAKYHAAAAALHQRQPEVFAKNYDCTFFSRGVKGYGTVFSGLFKALLRYIKTQPKLEARYYEKLSHMQDNLMEYGARCLDVGSEDFQTLTHGDCWTTNIMFRYNADGQPSAVIPIDFQFSHWTSPAIDLHYFFSTSLREEVGKRQTELVQHYYYALKGALEQLKYQGPFHSLYEFQLQFEKRRFFTVFITLAFQTIMIYNGKEETSFQNLYQDTPEAIRFQDSMYESEQAQRIVHRMLPIFDAKGLLDDLH</sequence>
<accession>A0A6J2T5X8</accession>
<evidence type="ECO:0000259" key="1">
    <source>
        <dbReference type="SMART" id="SM00587"/>
    </source>
</evidence>
<proteinExistence type="predicted"/>
<dbReference type="InterPro" id="IPR004119">
    <property type="entry name" value="EcKL"/>
</dbReference>
<dbReference type="PANTHER" id="PTHR11012">
    <property type="entry name" value="PROTEIN KINASE-LIKE DOMAIN-CONTAINING"/>
    <property type="match status" value="1"/>
</dbReference>
<dbReference type="InterPro" id="IPR011009">
    <property type="entry name" value="Kinase-like_dom_sf"/>
</dbReference>
<evidence type="ECO:0000313" key="3">
    <source>
        <dbReference type="RefSeq" id="XP_030370342.1"/>
    </source>
</evidence>
<dbReference type="SMART" id="SM00587">
    <property type="entry name" value="CHK"/>
    <property type="match status" value="1"/>
</dbReference>
<dbReference type="PANTHER" id="PTHR11012:SF13">
    <property type="entry name" value="CHK KINASE-LIKE DOMAIN-CONTAINING PROTEIN-RELATED"/>
    <property type="match status" value="1"/>
</dbReference>
<keyword evidence="2" id="KW-1185">Reference proteome</keyword>
<dbReference type="AlphaFoldDB" id="A0A6J2T5X8"/>
<name>A0A6J2T5X8_DROLE</name>
<dbReference type="Pfam" id="PF02958">
    <property type="entry name" value="EcKL"/>
    <property type="match status" value="1"/>
</dbReference>
<dbReference type="GeneID" id="115620961"/>
<organism evidence="2 3">
    <name type="scientific">Drosophila lebanonensis</name>
    <name type="common">Fruit fly</name>
    <name type="synonym">Scaptodrosophila lebanonensis</name>
    <dbReference type="NCBI Taxonomy" id="7225"/>
    <lineage>
        <taxon>Eukaryota</taxon>
        <taxon>Metazoa</taxon>
        <taxon>Ecdysozoa</taxon>
        <taxon>Arthropoda</taxon>
        <taxon>Hexapoda</taxon>
        <taxon>Insecta</taxon>
        <taxon>Pterygota</taxon>
        <taxon>Neoptera</taxon>
        <taxon>Endopterygota</taxon>
        <taxon>Diptera</taxon>
        <taxon>Brachycera</taxon>
        <taxon>Muscomorpha</taxon>
        <taxon>Ephydroidea</taxon>
        <taxon>Drosophilidae</taxon>
        <taxon>Scaptodrosophila</taxon>
    </lineage>
</organism>
<dbReference type="RefSeq" id="XP_030370342.1">
    <property type="nucleotide sequence ID" value="XM_030514482.1"/>
</dbReference>
<reference evidence="3" key="1">
    <citation type="submission" date="2025-08" db="UniProtKB">
        <authorList>
            <consortium name="RefSeq"/>
        </authorList>
    </citation>
    <scope>IDENTIFICATION</scope>
    <source>
        <strain evidence="3">11010-0011.00</strain>
        <tissue evidence="3">Whole body</tissue>
    </source>
</reference>
<gene>
    <name evidence="3" type="primary">LOC115620961</name>
</gene>
<dbReference type="SUPFAM" id="SSF56112">
    <property type="entry name" value="Protein kinase-like (PK-like)"/>
    <property type="match status" value="1"/>
</dbReference>
<dbReference type="InterPro" id="IPR015897">
    <property type="entry name" value="CHK_kinase-like"/>
</dbReference>
<evidence type="ECO:0000313" key="2">
    <source>
        <dbReference type="Proteomes" id="UP000504634"/>
    </source>
</evidence>